<keyword evidence="9" id="KW-0998">Cell outer membrane</keyword>
<dbReference type="RefSeq" id="WP_039466897.1">
    <property type="nucleotide sequence ID" value="NZ_JWLZ01000193.1"/>
</dbReference>
<evidence type="ECO:0000256" key="4">
    <source>
        <dbReference type="ARBA" id="ARBA00022452"/>
    </source>
</evidence>
<comment type="subcellular location">
    <subcellularLocation>
        <location evidence="1 10">Cell outer membrane</location>
    </subcellularLocation>
</comment>
<dbReference type="NCBIfam" id="TIGR02517">
    <property type="entry name" value="type_II_gspD"/>
    <property type="match status" value="1"/>
</dbReference>
<evidence type="ECO:0000256" key="7">
    <source>
        <dbReference type="ARBA" id="ARBA00022927"/>
    </source>
</evidence>
<keyword evidence="7" id="KW-0653">Protein transport</keyword>
<gene>
    <name evidence="15" type="ORF">RJ45_20825</name>
</gene>
<dbReference type="InterPro" id="IPR013356">
    <property type="entry name" value="T2SS_GspD"/>
</dbReference>
<dbReference type="Pfam" id="PF03958">
    <property type="entry name" value="Secretin_N"/>
    <property type="match status" value="3"/>
</dbReference>
<dbReference type="GO" id="GO:0015628">
    <property type="term" value="P:protein secretion by the type II secretion system"/>
    <property type="evidence" value="ECO:0007669"/>
    <property type="project" value="InterPro"/>
</dbReference>
<dbReference type="PROSITE" id="PS00875">
    <property type="entry name" value="T2SP_D"/>
    <property type="match status" value="1"/>
</dbReference>
<dbReference type="InterPro" id="IPR050810">
    <property type="entry name" value="Bact_Secretion_Sys_Channel"/>
</dbReference>
<dbReference type="Pfam" id="PF00263">
    <property type="entry name" value="Secretin"/>
    <property type="match status" value="1"/>
</dbReference>
<evidence type="ECO:0000256" key="8">
    <source>
        <dbReference type="ARBA" id="ARBA00023136"/>
    </source>
</evidence>
<accession>A0A0B9GYP0</accession>
<evidence type="ECO:0000256" key="9">
    <source>
        <dbReference type="ARBA" id="ARBA00023237"/>
    </source>
</evidence>
<dbReference type="PANTHER" id="PTHR30332:SF24">
    <property type="entry name" value="SECRETIN GSPD-RELATED"/>
    <property type="match status" value="1"/>
</dbReference>
<sequence length="673" mass="73178">MKKWMGKSALWLLGSLMCSSALASEFSASFKGTDIQEFINIVGRNLQKTIIVDPAVRGQVNVRSYDLLNDEQYYQFFLNVLEVYGFAVVEMDNGVLKVVRDKDAKISAIPVVGDDSNIRGDEVVTRVIAVRNVSVRELSPLLRQLNDNAGAGNVVHYDPANIIMITGRAATVNRLAEIIERVDRAGDKEIDVVELHHASAAEMVRIVEALNKTADAKSTPEFLQPKLVADDRTNSVLLSGDPQVRDRLRRLIRQLDVEMASSGNNRVVYLKYANAEQMVDVLKGVSDNLQAEKQGNAKATAGSNAQVMISAHVDTNSLILTAPPDIMRALENIIAQLDIRRAQVLIEAMIVELAEGDGVNFGVQWGTTDGGVIQFGNSGVPISQYAIGLEQAKDQTRTETFTNPQTGQEETRTITEDGDFSTLASVLGGVNGAALGIVMGDWTMLVNAVASDRNSNILSSPSITVMDNGEASFIVGEEVPVVTGSTSSSNNDNPFQTVERKEVGIKLNVTPQINEGDSVQLKIEQEVSNVLGADGAVDVRFSKRQLTTNVLVQDGQMLALGGLIQEQTNESEQKIPILGDIPVLGHLFKSTNTTTAKTNLMVFIKPTIIRDGVTADGITQRKYNYIRAEQLYKADKGLRLMPETAIPVLPKYGEDISLPPEVRAFVAQLEGDQ</sequence>
<dbReference type="Proteomes" id="UP000031278">
    <property type="component" value="Unassembled WGS sequence"/>
</dbReference>
<feature type="domain" description="NolW-like" evidence="13">
    <location>
        <begin position="191"/>
        <end position="259"/>
    </location>
</feature>
<dbReference type="EMBL" id="JWLZ01000193">
    <property type="protein sequence ID" value="KHT61762.1"/>
    <property type="molecule type" value="Genomic_DNA"/>
</dbReference>
<evidence type="ECO:0000256" key="2">
    <source>
        <dbReference type="ARBA" id="ARBA00006980"/>
    </source>
</evidence>
<keyword evidence="3 10" id="KW-0813">Transport</keyword>
<dbReference type="GO" id="GO:0009279">
    <property type="term" value="C:cell outer membrane"/>
    <property type="evidence" value="ECO:0007669"/>
    <property type="project" value="UniProtKB-SubCell"/>
</dbReference>
<dbReference type="PRINTS" id="PR00811">
    <property type="entry name" value="BCTERIALGSPD"/>
</dbReference>
<dbReference type="GO" id="GO:0015627">
    <property type="term" value="C:type II protein secretion system complex"/>
    <property type="evidence" value="ECO:0007669"/>
    <property type="project" value="InterPro"/>
</dbReference>
<dbReference type="AlphaFoldDB" id="A0A0B9GYP0"/>
<evidence type="ECO:0000256" key="11">
    <source>
        <dbReference type="SAM" id="SignalP"/>
    </source>
</evidence>
<keyword evidence="6 11" id="KW-0732">Signal</keyword>
<feature type="signal peptide" evidence="11">
    <location>
        <begin position="1"/>
        <end position="23"/>
    </location>
</feature>
<evidence type="ECO:0000256" key="5">
    <source>
        <dbReference type="ARBA" id="ARBA00022692"/>
    </source>
</evidence>
<feature type="chain" id="PRO_5002128267" evidence="11">
    <location>
        <begin position="24"/>
        <end position="673"/>
    </location>
</feature>
<dbReference type="PRINTS" id="PR01032">
    <property type="entry name" value="PHAGEIV"/>
</dbReference>
<dbReference type="PANTHER" id="PTHR30332">
    <property type="entry name" value="PROBABLE GENERAL SECRETION PATHWAY PROTEIN D"/>
    <property type="match status" value="1"/>
</dbReference>
<dbReference type="InterPro" id="IPR004845">
    <property type="entry name" value="T2SS_GspD_CS"/>
</dbReference>
<organism evidence="15 16">
    <name type="scientific">Photobacterium gaetbulicola</name>
    <dbReference type="NCBI Taxonomy" id="1295392"/>
    <lineage>
        <taxon>Bacteria</taxon>
        <taxon>Pseudomonadati</taxon>
        <taxon>Pseudomonadota</taxon>
        <taxon>Gammaproteobacteria</taxon>
        <taxon>Vibrionales</taxon>
        <taxon>Vibrionaceae</taxon>
        <taxon>Photobacterium</taxon>
    </lineage>
</organism>
<comment type="caution">
    <text evidence="15">The sequence shown here is derived from an EMBL/GenBank/DDBJ whole genome shotgun (WGS) entry which is preliminary data.</text>
</comment>
<feature type="domain" description="NolW-like" evidence="13">
    <location>
        <begin position="266"/>
        <end position="343"/>
    </location>
</feature>
<feature type="domain" description="GspD-like N0" evidence="14">
    <location>
        <begin position="29"/>
        <end position="98"/>
    </location>
</feature>
<dbReference type="Pfam" id="PF21305">
    <property type="entry name" value="type_II_gspD_N0"/>
    <property type="match status" value="1"/>
</dbReference>
<dbReference type="InterPro" id="IPR004846">
    <property type="entry name" value="T2SS/T3SS_dom"/>
</dbReference>
<dbReference type="FunFam" id="3.30.1370.120:FF:000002">
    <property type="entry name" value="General secretion pathway protein D"/>
    <property type="match status" value="1"/>
</dbReference>
<protein>
    <submittedName>
        <fullName evidence="15">General secretion pathway protein GspD</fullName>
    </submittedName>
</protein>
<evidence type="ECO:0000256" key="10">
    <source>
        <dbReference type="RuleBase" id="RU004004"/>
    </source>
</evidence>
<dbReference type="InterPro" id="IPR001775">
    <property type="entry name" value="GspD/PilQ"/>
</dbReference>
<keyword evidence="4" id="KW-1134">Transmembrane beta strand</keyword>
<comment type="similarity">
    <text evidence="2">Belongs to the bacterial secretin family. GSP D subfamily.</text>
</comment>
<evidence type="ECO:0000256" key="1">
    <source>
        <dbReference type="ARBA" id="ARBA00004442"/>
    </source>
</evidence>
<evidence type="ECO:0000259" key="14">
    <source>
        <dbReference type="Pfam" id="PF21305"/>
    </source>
</evidence>
<dbReference type="InterPro" id="IPR005644">
    <property type="entry name" value="NolW-like"/>
</dbReference>
<keyword evidence="5" id="KW-0812">Transmembrane</keyword>
<dbReference type="InterPro" id="IPR038591">
    <property type="entry name" value="NolW-like_sf"/>
</dbReference>
<dbReference type="InterPro" id="IPR049371">
    <property type="entry name" value="GspD-like_N0"/>
</dbReference>
<evidence type="ECO:0000313" key="15">
    <source>
        <dbReference type="EMBL" id="KHT61762.1"/>
    </source>
</evidence>
<reference evidence="15 16" key="1">
    <citation type="submission" date="2014-12" db="EMBL/GenBank/DDBJ databases">
        <title>Genome sequencing of Photobacterium gaetbulicola AD005a.</title>
        <authorList>
            <person name="Adrian T.G.S."/>
            <person name="Chan K.G."/>
        </authorList>
    </citation>
    <scope>NUCLEOTIDE SEQUENCE [LARGE SCALE GENOMIC DNA]</scope>
    <source>
        <strain evidence="15 16">AD005a</strain>
    </source>
</reference>
<dbReference type="Gene3D" id="3.30.1370.120">
    <property type="match status" value="3"/>
</dbReference>
<keyword evidence="8" id="KW-0472">Membrane</keyword>
<evidence type="ECO:0000259" key="13">
    <source>
        <dbReference type="Pfam" id="PF03958"/>
    </source>
</evidence>
<dbReference type="GO" id="GO:0042802">
    <property type="term" value="F:identical protein binding"/>
    <property type="evidence" value="ECO:0007669"/>
    <property type="project" value="UniProtKB-ARBA"/>
</dbReference>
<feature type="domain" description="NolW-like" evidence="13">
    <location>
        <begin position="125"/>
        <end position="187"/>
    </location>
</feature>
<evidence type="ECO:0000259" key="12">
    <source>
        <dbReference type="Pfam" id="PF00263"/>
    </source>
</evidence>
<evidence type="ECO:0000256" key="6">
    <source>
        <dbReference type="ARBA" id="ARBA00022729"/>
    </source>
</evidence>
<evidence type="ECO:0000256" key="3">
    <source>
        <dbReference type="ARBA" id="ARBA00022448"/>
    </source>
</evidence>
<evidence type="ECO:0000313" key="16">
    <source>
        <dbReference type="Proteomes" id="UP000031278"/>
    </source>
</evidence>
<proteinExistence type="inferred from homology"/>
<feature type="domain" description="Type II/III secretion system secretin-like" evidence="12">
    <location>
        <begin position="449"/>
        <end position="610"/>
    </location>
</feature>
<name>A0A0B9GYP0_9GAMM</name>